<gene>
    <name evidence="2" type="ORF">K9S39_11770</name>
</gene>
<dbReference type="Gene3D" id="3.40.50.1820">
    <property type="entry name" value="alpha/beta hydrolase"/>
    <property type="match status" value="1"/>
</dbReference>
<keyword evidence="3" id="KW-1185">Reference proteome</keyword>
<feature type="region of interest" description="Disordered" evidence="1">
    <location>
        <begin position="165"/>
        <end position="184"/>
    </location>
</feature>
<evidence type="ECO:0000313" key="3">
    <source>
        <dbReference type="Proteomes" id="UP000830115"/>
    </source>
</evidence>
<evidence type="ECO:0000256" key="1">
    <source>
        <dbReference type="SAM" id="MobiDB-lite"/>
    </source>
</evidence>
<name>A0ABY4M3V4_9ACTN</name>
<organism evidence="2 3">
    <name type="scientific">Streptomyces halobius</name>
    <dbReference type="NCBI Taxonomy" id="2879846"/>
    <lineage>
        <taxon>Bacteria</taxon>
        <taxon>Bacillati</taxon>
        <taxon>Actinomycetota</taxon>
        <taxon>Actinomycetes</taxon>
        <taxon>Kitasatosporales</taxon>
        <taxon>Streptomycetaceae</taxon>
        <taxon>Streptomyces</taxon>
    </lineage>
</organism>
<dbReference type="SUPFAM" id="SSF53474">
    <property type="entry name" value="alpha/beta-Hydrolases"/>
    <property type="match status" value="1"/>
</dbReference>
<dbReference type="GO" id="GO:0016787">
    <property type="term" value="F:hydrolase activity"/>
    <property type="evidence" value="ECO:0007669"/>
    <property type="project" value="UniProtKB-KW"/>
</dbReference>
<evidence type="ECO:0000313" key="2">
    <source>
        <dbReference type="EMBL" id="UQA92424.1"/>
    </source>
</evidence>
<dbReference type="Proteomes" id="UP000830115">
    <property type="component" value="Chromosome"/>
</dbReference>
<accession>A0ABY4M3V4</accession>
<proteinExistence type="predicted"/>
<dbReference type="InterPro" id="IPR029058">
    <property type="entry name" value="AB_hydrolase_fold"/>
</dbReference>
<reference evidence="2" key="1">
    <citation type="submission" date="2021-10" db="EMBL/GenBank/DDBJ databases">
        <title>Streptomyces nigrumlapis sp.nov.,an antimicrobial producing actinobacterium isolated from Black Gobi rocks.</title>
        <authorList>
            <person name="Wen Y."/>
            <person name="Zhang W."/>
            <person name="Liu X.G."/>
        </authorList>
    </citation>
    <scope>NUCLEOTIDE SEQUENCE</scope>
    <source>
        <strain evidence="2">ST13-2-2</strain>
    </source>
</reference>
<dbReference type="EMBL" id="CP086322">
    <property type="protein sequence ID" value="UQA92424.1"/>
    <property type="molecule type" value="Genomic_DNA"/>
</dbReference>
<sequence length="270" mass="28591">MTSRPPRPESARAAAPAPATAVLGEPGAPRHAVVLAPVMPRWDQGAFFRRTAEPLLASGHRITVHDTLSLLREGDDLKALADRWAGHLASAADAPDVLAGNALGGAVVQALLTHEWTHRARVLLLSGPTVADEELNTKLERIASAVGAQGLSTALRLLEEAVRGPATPAHNGTKSPQPPCPDEGLAGRRLSTGLRLLHDADVRQPVRDFPGPLLHLYGQRSLLVQRKHLATGPGPQHHLVGIPQAGMRPHADQPALTRDAVARFLGAEKS</sequence>
<keyword evidence="2" id="KW-0378">Hydrolase</keyword>
<protein>
    <submittedName>
        <fullName evidence="2">Alpha/beta hydrolase</fullName>
    </submittedName>
</protein>
<dbReference type="RefSeq" id="WP_248863284.1">
    <property type="nucleotide sequence ID" value="NZ_CP086322.1"/>
</dbReference>